<keyword evidence="1" id="KW-0732">Signal</keyword>
<evidence type="ECO:0000313" key="2">
    <source>
        <dbReference type="EMBL" id="KAK0544645.1"/>
    </source>
</evidence>
<dbReference type="EMBL" id="JAPDMZ010000271">
    <property type="protein sequence ID" value="KAK0544645.1"/>
    <property type="molecule type" value="Genomic_DNA"/>
</dbReference>
<proteinExistence type="predicted"/>
<feature type="non-terminal residue" evidence="2">
    <location>
        <position position="1"/>
    </location>
</feature>
<dbReference type="Proteomes" id="UP001176517">
    <property type="component" value="Unassembled WGS sequence"/>
</dbReference>
<gene>
    <name evidence="2" type="ORF">OC846_006000</name>
</gene>
<feature type="signal peptide" evidence="1">
    <location>
        <begin position="1"/>
        <end position="17"/>
    </location>
</feature>
<reference evidence="2" key="1">
    <citation type="journal article" date="2023" name="PhytoFront">
        <title>Draft Genome Resources of Seven Strains of Tilletia horrida, Causal Agent of Kernel Smut of Rice.</title>
        <authorList>
            <person name="Khanal S."/>
            <person name="Antony Babu S."/>
            <person name="Zhou X.G."/>
        </authorList>
    </citation>
    <scope>NUCLEOTIDE SEQUENCE</scope>
    <source>
        <strain evidence="2">TX6</strain>
    </source>
</reference>
<keyword evidence="3" id="KW-1185">Reference proteome</keyword>
<evidence type="ECO:0000313" key="3">
    <source>
        <dbReference type="Proteomes" id="UP001176517"/>
    </source>
</evidence>
<comment type="caution">
    <text evidence="2">The sequence shown here is derived from an EMBL/GenBank/DDBJ whole genome shotgun (WGS) entry which is preliminary data.</text>
</comment>
<organism evidence="2 3">
    <name type="scientific">Tilletia horrida</name>
    <dbReference type="NCBI Taxonomy" id="155126"/>
    <lineage>
        <taxon>Eukaryota</taxon>
        <taxon>Fungi</taxon>
        <taxon>Dikarya</taxon>
        <taxon>Basidiomycota</taxon>
        <taxon>Ustilaginomycotina</taxon>
        <taxon>Exobasidiomycetes</taxon>
        <taxon>Tilletiales</taxon>
        <taxon>Tilletiaceae</taxon>
        <taxon>Tilletia</taxon>
    </lineage>
</organism>
<accession>A0AAN6JP08</accession>
<feature type="chain" id="PRO_5042997157" evidence="1">
    <location>
        <begin position="18"/>
        <end position="76"/>
    </location>
</feature>
<protein>
    <submittedName>
        <fullName evidence="2">Uncharacterized protein</fullName>
    </submittedName>
</protein>
<evidence type="ECO:0000256" key="1">
    <source>
        <dbReference type="SAM" id="SignalP"/>
    </source>
</evidence>
<dbReference type="AlphaFoldDB" id="A0AAN6JP08"/>
<name>A0AAN6JP08_9BASI</name>
<sequence length="76" mass="7922">LSTLLLSILTFFAGLCASPFDLGFSMGVKATTLAVSAASLASFTLLVCITLDDEKVRPAGVIHGLGLHKGSKREQD</sequence>